<accession>A0A6J6G368</accession>
<reference evidence="1" key="1">
    <citation type="submission" date="2020-05" db="EMBL/GenBank/DDBJ databases">
        <authorList>
            <person name="Chiriac C."/>
            <person name="Salcher M."/>
            <person name="Ghai R."/>
            <person name="Kavagutti S V."/>
        </authorList>
    </citation>
    <scope>NUCLEOTIDE SEQUENCE</scope>
</reference>
<gene>
    <name evidence="1" type="ORF">UFOPK1788_00660</name>
</gene>
<dbReference type="EMBL" id="CAEZUE010000074">
    <property type="protein sequence ID" value="CAB4593445.1"/>
    <property type="molecule type" value="Genomic_DNA"/>
</dbReference>
<name>A0A6J6G368_9ZZZZ</name>
<dbReference type="AlphaFoldDB" id="A0A6J6G368"/>
<evidence type="ECO:0000313" key="1">
    <source>
        <dbReference type="EMBL" id="CAB4593445.1"/>
    </source>
</evidence>
<organism evidence="1">
    <name type="scientific">freshwater metagenome</name>
    <dbReference type="NCBI Taxonomy" id="449393"/>
    <lineage>
        <taxon>unclassified sequences</taxon>
        <taxon>metagenomes</taxon>
        <taxon>ecological metagenomes</taxon>
    </lineage>
</organism>
<protein>
    <submittedName>
        <fullName evidence="1">Unannotated protein</fullName>
    </submittedName>
</protein>
<sequence>MELIATLAGIIAVAWLLTIPARRYEKRTGKKLGRGAAGAGLGVVQELFQPSAANAAVIVEEQREARTPMPAAEDKDFDNNRIVISLPNNSS</sequence>
<proteinExistence type="predicted"/>